<evidence type="ECO:0000256" key="10">
    <source>
        <dbReference type="ARBA" id="ARBA00025157"/>
    </source>
</evidence>
<evidence type="ECO:0000256" key="3">
    <source>
        <dbReference type="ARBA" id="ARBA00022448"/>
    </source>
</evidence>
<evidence type="ECO:0000256" key="6">
    <source>
        <dbReference type="ARBA" id="ARBA00022741"/>
    </source>
</evidence>
<dbReference type="SUPFAM" id="SSF52540">
    <property type="entry name" value="P-loop containing nucleoside triphosphate hydrolases"/>
    <property type="match status" value="2"/>
</dbReference>
<evidence type="ECO:0000313" key="14">
    <source>
        <dbReference type="Proteomes" id="UP000568050"/>
    </source>
</evidence>
<dbReference type="PROSITE" id="PS00211">
    <property type="entry name" value="ABC_TRANSPORTER_1"/>
    <property type="match status" value="1"/>
</dbReference>
<keyword evidence="14" id="KW-1185">Reference proteome</keyword>
<dbReference type="InterPro" id="IPR015856">
    <property type="entry name" value="ABC_transpr_CbiO/EcfA_su"/>
</dbReference>
<feature type="region of interest" description="Disordered" evidence="11">
    <location>
        <begin position="211"/>
        <end position="230"/>
    </location>
</feature>
<accession>A0A839QTP9</accession>
<dbReference type="GO" id="GO:0016887">
    <property type="term" value="F:ATP hydrolysis activity"/>
    <property type="evidence" value="ECO:0007669"/>
    <property type="project" value="InterPro"/>
</dbReference>
<keyword evidence="3" id="KW-0813">Transport</keyword>
<keyword evidence="9" id="KW-0472">Membrane</keyword>
<feature type="domain" description="ABC transporter" evidence="12">
    <location>
        <begin position="1"/>
        <end position="208"/>
    </location>
</feature>
<dbReference type="Proteomes" id="UP000568050">
    <property type="component" value="Unassembled WGS sequence"/>
</dbReference>
<feature type="domain" description="ABC transporter" evidence="12">
    <location>
        <begin position="234"/>
        <end position="429"/>
    </location>
</feature>
<evidence type="ECO:0000313" key="13">
    <source>
        <dbReference type="EMBL" id="MBB3023853.1"/>
    </source>
</evidence>
<keyword evidence="13" id="KW-0378">Hydrolase</keyword>
<reference evidence="13 14" key="1">
    <citation type="submission" date="2020-08" db="EMBL/GenBank/DDBJ databases">
        <title>Sequencing the genomes of 1000 actinobacteria strains.</title>
        <authorList>
            <person name="Klenk H.-P."/>
        </authorList>
    </citation>
    <scope>NUCLEOTIDE SEQUENCE [LARGE SCALE GENOMIC DNA]</scope>
    <source>
        <strain evidence="13 14">DSM 23040</strain>
    </source>
</reference>
<dbReference type="AlphaFoldDB" id="A0A839QTP9"/>
<keyword evidence="5" id="KW-0677">Repeat</keyword>
<gene>
    <name evidence="13" type="ORF">FHX50_002156</name>
</gene>
<keyword evidence="8" id="KW-1278">Translocase</keyword>
<dbReference type="PANTHER" id="PTHR43553:SF23">
    <property type="entry name" value="ABC TRANSPORTER ATP-BINDING COMPONENT"/>
    <property type="match status" value="1"/>
</dbReference>
<organism evidence="13 14">
    <name type="scientific">Helcobacillus massiliensis</name>
    <dbReference type="NCBI Taxonomy" id="521392"/>
    <lineage>
        <taxon>Bacteria</taxon>
        <taxon>Bacillati</taxon>
        <taxon>Actinomycetota</taxon>
        <taxon>Actinomycetes</taxon>
        <taxon>Micrococcales</taxon>
        <taxon>Dermabacteraceae</taxon>
        <taxon>Helcobacillus</taxon>
    </lineage>
</organism>
<dbReference type="GO" id="GO:0042626">
    <property type="term" value="F:ATPase-coupled transmembrane transporter activity"/>
    <property type="evidence" value="ECO:0007669"/>
    <property type="project" value="TreeGrafter"/>
</dbReference>
<dbReference type="SMART" id="SM00382">
    <property type="entry name" value="AAA"/>
    <property type="match status" value="2"/>
</dbReference>
<proteinExistence type="inferred from homology"/>
<evidence type="ECO:0000256" key="11">
    <source>
        <dbReference type="SAM" id="MobiDB-lite"/>
    </source>
</evidence>
<sequence length="431" mass="46044">MTGRSGCGKSTLMGLVNGLVPHLHTAEISGKVEVHGLTPADEELHQMGRVVSTVSQNPRTQFFCADSTAEMAFAGENAGLEPDLIRRQIAAVTERLSMTRLLGRPVAQLSGGQKQQVAIAAAAVNDPQLYVLDEPTSNLDDSGVEAVRRLLGHLREAGSTVLITEHRLAFLRRLVDRVVVLDRGRIAMDVPAAEFFALDDERRRELGLRRLSEEAGSASPAGARSTAEQGAGGLEVEGLSYRYRRGLPPALVLDRLHVPRGRVTVVTGPNGAGKSTMVRVLSGLAQPQRGTIRLDGKPLDRRALLACSHVVMQDVNRQLFSDTVEGELVTGAGRRQTEGVLEGLGLDGMGERHPMSLSGGQRQRLAVAAAVAAEADLVFFDEPTSGLDHDGMLAIAQLARRLADDGRVVVIVTHDQELAAECADVVVSVGR</sequence>
<name>A0A839QTP9_9MICO</name>
<dbReference type="CDD" id="cd03225">
    <property type="entry name" value="ABC_cobalt_CbiO_domain1"/>
    <property type="match status" value="1"/>
</dbReference>
<dbReference type="InterPro" id="IPR003593">
    <property type="entry name" value="AAA+_ATPase"/>
</dbReference>
<comment type="caution">
    <text evidence="13">The sequence shown here is derived from an EMBL/GenBank/DDBJ whole genome shotgun (WGS) entry which is preliminary data.</text>
</comment>
<evidence type="ECO:0000256" key="8">
    <source>
        <dbReference type="ARBA" id="ARBA00022967"/>
    </source>
</evidence>
<evidence type="ECO:0000256" key="5">
    <source>
        <dbReference type="ARBA" id="ARBA00022737"/>
    </source>
</evidence>
<evidence type="ECO:0000256" key="9">
    <source>
        <dbReference type="ARBA" id="ARBA00023136"/>
    </source>
</evidence>
<evidence type="ECO:0000256" key="1">
    <source>
        <dbReference type="ARBA" id="ARBA00004202"/>
    </source>
</evidence>
<evidence type="ECO:0000256" key="7">
    <source>
        <dbReference type="ARBA" id="ARBA00022840"/>
    </source>
</evidence>
<dbReference type="GO" id="GO:0005524">
    <property type="term" value="F:ATP binding"/>
    <property type="evidence" value="ECO:0007669"/>
    <property type="project" value="UniProtKB-KW"/>
</dbReference>
<evidence type="ECO:0000259" key="12">
    <source>
        <dbReference type="PROSITE" id="PS50893"/>
    </source>
</evidence>
<dbReference type="InterPro" id="IPR050095">
    <property type="entry name" value="ECF_ABC_transporter_ATP-bd"/>
</dbReference>
<dbReference type="InterPro" id="IPR017871">
    <property type="entry name" value="ABC_transporter-like_CS"/>
</dbReference>
<dbReference type="EMBL" id="JACHWP010000014">
    <property type="protein sequence ID" value="MBB3023853.1"/>
    <property type="molecule type" value="Genomic_DNA"/>
</dbReference>
<dbReference type="PROSITE" id="PS50893">
    <property type="entry name" value="ABC_TRANSPORTER_2"/>
    <property type="match status" value="2"/>
</dbReference>
<dbReference type="InterPro" id="IPR003439">
    <property type="entry name" value="ABC_transporter-like_ATP-bd"/>
</dbReference>
<dbReference type="EC" id="3.6.3.-" evidence="13"/>
<dbReference type="PANTHER" id="PTHR43553">
    <property type="entry name" value="HEAVY METAL TRANSPORTER"/>
    <property type="match status" value="1"/>
</dbReference>
<keyword evidence="4" id="KW-1003">Cell membrane</keyword>
<comment type="similarity">
    <text evidence="2">Belongs to the ABC transporter superfamily.</text>
</comment>
<dbReference type="Gene3D" id="3.40.50.300">
    <property type="entry name" value="P-loop containing nucleotide triphosphate hydrolases"/>
    <property type="match status" value="2"/>
</dbReference>
<keyword evidence="7 13" id="KW-0067">ATP-binding</keyword>
<evidence type="ECO:0000256" key="4">
    <source>
        <dbReference type="ARBA" id="ARBA00022475"/>
    </source>
</evidence>
<protein>
    <submittedName>
        <fullName evidence="13">Energy-coupling factor transport system ATP-binding protein</fullName>
        <ecNumber evidence="13">3.6.3.-</ecNumber>
    </submittedName>
</protein>
<keyword evidence="6" id="KW-0547">Nucleotide-binding</keyword>
<dbReference type="GO" id="GO:0043190">
    <property type="term" value="C:ATP-binding cassette (ABC) transporter complex"/>
    <property type="evidence" value="ECO:0007669"/>
    <property type="project" value="TreeGrafter"/>
</dbReference>
<dbReference type="InterPro" id="IPR027417">
    <property type="entry name" value="P-loop_NTPase"/>
</dbReference>
<comment type="function">
    <text evidence="10">Probably part of an ABC transporter complex. Responsible for energy coupling to the transport system.</text>
</comment>
<evidence type="ECO:0000256" key="2">
    <source>
        <dbReference type="ARBA" id="ARBA00005417"/>
    </source>
</evidence>
<comment type="subcellular location">
    <subcellularLocation>
        <location evidence="1">Cell membrane</location>
        <topology evidence="1">Peripheral membrane protein</topology>
    </subcellularLocation>
</comment>
<feature type="compositionally biased region" description="Low complexity" evidence="11">
    <location>
        <begin position="214"/>
        <end position="225"/>
    </location>
</feature>
<dbReference type="Pfam" id="PF00005">
    <property type="entry name" value="ABC_tran"/>
    <property type="match status" value="2"/>
</dbReference>